<dbReference type="Proteomes" id="UP000815677">
    <property type="component" value="Unassembled WGS sequence"/>
</dbReference>
<feature type="region of interest" description="Disordered" evidence="1">
    <location>
        <begin position="1124"/>
        <end position="1144"/>
    </location>
</feature>
<feature type="transmembrane region" description="Helical" evidence="2">
    <location>
        <begin position="1417"/>
        <end position="1444"/>
    </location>
</feature>
<feature type="compositionally biased region" description="Acidic residues" evidence="1">
    <location>
        <begin position="757"/>
        <end position="771"/>
    </location>
</feature>
<keyword evidence="2" id="KW-0812">Transmembrane</keyword>
<evidence type="ECO:0000313" key="4">
    <source>
        <dbReference type="Proteomes" id="UP000815677"/>
    </source>
</evidence>
<accession>A0ABQ0M1R3</accession>
<feature type="region of interest" description="Disordered" evidence="1">
    <location>
        <begin position="1362"/>
        <end position="1413"/>
    </location>
</feature>
<gene>
    <name evidence="3" type="ORF">MCHLO_13524</name>
</gene>
<feature type="compositionally biased region" description="Basic and acidic residues" evidence="1">
    <location>
        <begin position="1130"/>
        <end position="1143"/>
    </location>
</feature>
<dbReference type="EMBL" id="DF849364">
    <property type="protein sequence ID" value="GAT56934.1"/>
    <property type="molecule type" value="Genomic_DNA"/>
</dbReference>
<feature type="compositionally biased region" description="Low complexity" evidence="1">
    <location>
        <begin position="844"/>
        <end position="857"/>
    </location>
</feature>
<feature type="region of interest" description="Disordered" evidence="1">
    <location>
        <begin position="626"/>
        <end position="722"/>
    </location>
</feature>
<reference evidence="3" key="1">
    <citation type="submission" date="2014-09" db="EMBL/GenBank/DDBJ databases">
        <title>Genome sequence of the luminous mushroom Mycena chlorophos for searching fungal bioluminescence genes.</title>
        <authorList>
            <person name="Tanaka Y."/>
            <person name="Kasuga D."/>
            <person name="Oba Y."/>
            <person name="Hase S."/>
            <person name="Sato K."/>
            <person name="Oba Y."/>
            <person name="Sakakibara Y."/>
        </authorList>
    </citation>
    <scope>NUCLEOTIDE SEQUENCE</scope>
</reference>
<feature type="compositionally biased region" description="Basic and acidic residues" evidence="1">
    <location>
        <begin position="657"/>
        <end position="679"/>
    </location>
</feature>
<sequence>MPPTPLETLLVDALAQPDLVCQRAFAVGLHIFSSSSATLRQHGHLLSALLSAVAPENFKYGRPQRRYELTNIHRSCVCDTRANALLARLHLQTYRPRLSTSPEDVVSASIAELLNAALKSWKSSPSQELWPSSAIVKACTSLNMVDELSARFIFPNSKSPSAAEFLELVATIAVLAGPVHAHVSLTPAHYVAALTGLEAAIHRATTIPANSEQAFELRHAFFYQPVGSLLAGFFHRIITSTNGLADSQFFTMLSGDLGARLRAIAIILVPFFPIDASASWLQATQVMGFLTDGNWVAHGGFYEGWNGGTPENVSTVLLHQAFLHMKHHRQGRVCANRACGNVLPSVDPRAPHASASRACTGCGWSLFCSLQCQTNATNAASYPHSIACNAIQFLRNHLKLDGGRYLADWYSIVRAYDAGNMDEAEVRFVSRAGKRDGTTANRLDDGLCSSCSGLPRAICCPPRCPLPSARKQAHAKEAATKIGPAAVGGFLFSLWNDDHTTMSVQQYQRVVEGQNAAHHQHQSRIPVPVHFSSPNANANANAPTPTPPRSPVGYAAPLRAKIAQFESKGGVPLPKPGESFGHIAPQAAAEKGAKKEMYGNKMKPVWMPGAGAKSVGKGRELVLRRKEERRAGLGRVASGESAKTGGSEEGQPQRRMSLRDDYEREHEQDYTREVDHHNESASLDETDLEHVPGASLDDDEDTSVQPGLSVDEDGTNEDYDDGDDAAEIAFTSVVEPRMDSTPPLPAHSVSASHEPAAEEEIDALDDDDDEEHTSMSDHADQHNPPPTRIPRAEWSSMSPLPRARRRSRSLPSPPKSPPASATPSTHETEETNHASPPTGANPVGSTGTPTFSPSFSGHGHDITPPETEDDGDSFPSPSVSPSAVGAQQQAHEETFAPLQPPSFSVVVHPKMVYQPITTTKRLPPTPGTSTDLPGLSSPRKRTAGGIPLPLTDDGDDGWNDAALEALLLDAAALEKKLVAGELPADVVRRLSTMPFSRGSANPALVAATAGYVQKGPLSPVRRAAGDAREDDEEHNGKSTTPKPKHLFASLQKSLRRKPHSHPDRSASSGSQPSRPTAAAAFPSTSASASSPPSPPPQEHGDSGWFPEQSKGAIPIALPTKWKAAVSTSRQVKEKERDKDKESDSAWFPEETMMLGPRWKIAPHSPLPLDFHLHLHVYRLGVGLPIPRVPLNRLTMSHLLRGCWKLRVALFCFFFASSSGPAVVLAAPAGAGVTLWQFGEGRLLSGDTTLPLVPQGTHTAKDGSGTETTYLYQAVGQHAVPTVVGDVVTTQTVQSTGTRTLVVSASGWYEPFSVTTGAPTASQLAFIQCGFAAGDPGFGECIDGKPNGQTVLANSGLPTPVVLAVGTGGEGRAKDNGAPATATTDPASSSTVPSDSPSSSPSSASSSSTNSTSSNSRISASIIVAAALSSIISTLLVFALVFWLCRRRRVRQAVFRDNLKATPFVLEQELPRSAAAQSQSQTQAWTQAQRAQYQFGFMGPHSESSVSGAGSDSGKVEGRDNMFGFAFPAAARPTIRDDAHLYLHGPRTTNRTSTGTLSSIVVSEPEMAQRYLRYSTDKMPGARGSVSRDLGEDERPGALPGYR</sequence>
<organism evidence="3 4">
    <name type="scientific">Mycena chlorophos</name>
    <name type="common">Agaric fungus</name>
    <name type="synonym">Agaricus chlorophos</name>
    <dbReference type="NCBI Taxonomy" id="658473"/>
    <lineage>
        <taxon>Eukaryota</taxon>
        <taxon>Fungi</taxon>
        <taxon>Dikarya</taxon>
        <taxon>Basidiomycota</taxon>
        <taxon>Agaricomycotina</taxon>
        <taxon>Agaricomycetes</taxon>
        <taxon>Agaricomycetidae</taxon>
        <taxon>Agaricales</taxon>
        <taxon>Marasmiineae</taxon>
        <taxon>Mycenaceae</taxon>
        <taxon>Mycena</taxon>
    </lineage>
</organism>
<feature type="region of interest" description="Disordered" evidence="1">
    <location>
        <begin position="737"/>
        <end position="900"/>
    </location>
</feature>
<proteinExistence type="predicted"/>
<evidence type="ECO:0000256" key="1">
    <source>
        <dbReference type="SAM" id="MobiDB-lite"/>
    </source>
</evidence>
<feature type="compositionally biased region" description="Low complexity" evidence="1">
    <location>
        <begin position="873"/>
        <end position="886"/>
    </location>
</feature>
<feature type="region of interest" description="Disordered" evidence="1">
    <location>
        <begin position="1016"/>
        <end position="1109"/>
    </location>
</feature>
<keyword evidence="2" id="KW-0472">Membrane</keyword>
<feature type="compositionally biased region" description="Acidic residues" evidence="1">
    <location>
        <begin position="710"/>
        <end position="722"/>
    </location>
</feature>
<feature type="compositionally biased region" description="Basic and acidic residues" evidence="1">
    <location>
        <begin position="772"/>
        <end position="781"/>
    </location>
</feature>
<evidence type="ECO:0000313" key="3">
    <source>
        <dbReference type="EMBL" id="GAT56934.1"/>
    </source>
</evidence>
<feature type="compositionally biased region" description="Low complexity" evidence="1">
    <location>
        <begin position="1377"/>
        <end position="1413"/>
    </location>
</feature>
<name>A0ABQ0M1R3_MYCCL</name>
<feature type="region of interest" description="Disordered" evidence="1">
    <location>
        <begin position="1574"/>
        <end position="1602"/>
    </location>
</feature>
<evidence type="ECO:0008006" key="5">
    <source>
        <dbReference type="Google" id="ProtNLM"/>
    </source>
</evidence>
<evidence type="ECO:0000256" key="2">
    <source>
        <dbReference type="SAM" id="Phobius"/>
    </source>
</evidence>
<feature type="compositionally biased region" description="Low complexity" evidence="1">
    <location>
        <begin position="1072"/>
        <end position="1090"/>
    </location>
</feature>
<keyword evidence="4" id="KW-1185">Reference proteome</keyword>
<protein>
    <recommendedName>
        <fullName evidence="5">MYND-type domain-containing protein</fullName>
    </recommendedName>
</protein>
<feature type="region of interest" description="Disordered" evidence="1">
    <location>
        <begin position="917"/>
        <end position="954"/>
    </location>
</feature>
<keyword evidence="2" id="KW-1133">Transmembrane helix</keyword>